<comment type="function">
    <text evidence="1">Bidirectionally degrades single-stranded DNA into large acid-insoluble oligonucleotides, which are then degraded further into small acid-soluble oligonucleotides.</text>
</comment>
<dbReference type="PANTHER" id="PTHR30008">
    <property type="entry name" value="EXODEOXYRIBONUCLEASE 7 LARGE SUBUNIT"/>
    <property type="match status" value="1"/>
</dbReference>
<dbReference type="Pfam" id="PF02601">
    <property type="entry name" value="Exonuc_VII_L"/>
    <property type="match status" value="1"/>
</dbReference>
<dbReference type="KEGG" id="bsed:DN745_08815"/>
<dbReference type="HAMAP" id="MF_00378">
    <property type="entry name" value="Exonuc_7_L"/>
    <property type="match status" value="1"/>
</dbReference>
<dbReference type="PANTHER" id="PTHR30008:SF0">
    <property type="entry name" value="EXODEOXYRIBONUCLEASE 7 LARGE SUBUNIT"/>
    <property type="match status" value="1"/>
</dbReference>
<dbReference type="GO" id="GO:0009318">
    <property type="term" value="C:exodeoxyribonuclease VII complex"/>
    <property type="evidence" value="ECO:0007669"/>
    <property type="project" value="UniProtKB-UniRule"/>
</dbReference>
<sequence length="588" mass="65874">MSRLIDIEIEQKRVCVKFPYNRDLLPVVRTLPGRWFDRNSKDWYVPLEHVAVVIAKLSAHHFKLSAELRDYCEQNGTPLDGGAPLQAPGAPASAGALKVPEGTYSISQLNEEARQALRQKFSDDIWLVGEIQNYDKNRATGHAYFELVERLAPNEDPVARLRVVMFRDDRQKVERALAGAPEAIRLRDGLAVRLAGRIDLYAPSGSYQFIINNVDPTYTTGEIHQNRERVLAMLDKMGIRERNQRRPWAPCPLRVGLITSAGSDAYNDFVHELERTGFGFEVHVHNAKVQGTQTEPSVLRALDYFARHAADYDVLAIVRGGGSRSDLAYFDTEAIGKAVCEHPLKIIVGVGHQRDQCVLDFVAESQKTPTAAAQACAARVQGYLERVEKLFEGIAAGAVERHEAELHRLRGASTRLERAVDSRVKIETRRLTQVRGALTYAAQRGLVQATRRVDRVERAIPAAAMNRLKAQSQAIDYARSRLSLQRINRHFSSQAKRLADITRRLDRRASGLVLDQTRRLEMHRQRLRLLDPQRVLERGFSIVSTEAGVALSPDDIPAGAAFRVRLAHGEFGARRTDARKGDAEADVD</sequence>
<comment type="similarity">
    <text evidence="1">Belongs to the XseA family.</text>
</comment>
<comment type="subcellular location">
    <subcellularLocation>
        <location evidence="1">Cytoplasm</location>
    </subcellularLocation>
</comment>
<dbReference type="Proteomes" id="UP000249799">
    <property type="component" value="Chromosome"/>
</dbReference>
<dbReference type="AlphaFoldDB" id="A0A2Z4FKF2"/>
<name>A0A2Z4FKF2_9DELT</name>
<protein>
    <recommendedName>
        <fullName evidence="1">Exodeoxyribonuclease 7 large subunit</fullName>
        <ecNumber evidence="1">3.1.11.6</ecNumber>
    </recommendedName>
    <alternativeName>
        <fullName evidence="1">Exodeoxyribonuclease VII large subunit</fullName>
        <shortName evidence="1">Exonuclease VII large subunit</shortName>
    </alternativeName>
</protein>
<dbReference type="InterPro" id="IPR003753">
    <property type="entry name" value="Exonuc_VII_L"/>
</dbReference>
<dbReference type="EMBL" id="CP030032">
    <property type="protein sequence ID" value="AWV89432.1"/>
    <property type="molecule type" value="Genomic_DNA"/>
</dbReference>
<keyword evidence="1" id="KW-0540">Nuclease</keyword>
<dbReference type="InterPro" id="IPR020579">
    <property type="entry name" value="Exonuc_VII_lsu_C"/>
</dbReference>
<dbReference type="GO" id="GO:0006308">
    <property type="term" value="P:DNA catabolic process"/>
    <property type="evidence" value="ECO:0007669"/>
    <property type="project" value="UniProtKB-UniRule"/>
</dbReference>
<gene>
    <name evidence="1 2" type="primary">xseA</name>
    <name evidence="2" type="ORF">DN745_08815</name>
</gene>
<accession>A0A2Z4FKF2</accession>
<evidence type="ECO:0000313" key="3">
    <source>
        <dbReference type="Proteomes" id="UP000249799"/>
    </source>
</evidence>
<evidence type="ECO:0000313" key="2">
    <source>
        <dbReference type="EMBL" id="AWV89432.1"/>
    </source>
</evidence>
<keyword evidence="1" id="KW-0963">Cytoplasm</keyword>
<dbReference type="GO" id="GO:0008855">
    <property type="term" value="F:exodeoxyribonuclease VII activity"/>
    <property type="evidence" value="ECO:0007669"/>
    <property type="project" value="UniProtKB-UniRule"/>
</dbReference>
<reference evidence="2 3" key="1">
    <citation type="submission" date="2018-06" db="EMBL/GenBank/DDBJ databases">
        <title>Lujinxingia sediminis gen. nov. sp. nov., a new facultative anaerobic member of the class Deltaproteobacteria, and proposal of Lujinxingaceae fam. nov.</title>
        <authorList>
            <person name="Guo L.-Y."/>
            <person name="Li C.-M."/>
            <person name="Wang S."/>
            <person name="Du Z.-J."/>
        </authorList>
    </citation>
    <scope>NUCLEOTIDE SEQUENCE [LARGE SCALE GENOMIC DNA]</scope>
    <source>
        <strain evidence="2 3">FA350</strain>
    </source>
</reference>
<keyword evidence="1" id="KW-0269">Exonuclease</keyword>
<dbReference type="RefSeq" id="WP_111334044.1">
    <property type="nucleotide sequence ID" value="NZ_CP030032.1"/>
</dbReference>
<evidence type="ECO:0000256" key="1">
    <source>
        <dbReference type="HAMAP-Rule" id="MF_00378"/>
    </source>
</evidence>
<dbReference type="GO" id="GO:0003676">
    <property type="term" value="F:nucleic acid binding"/>
    <property type="evidence" value="ECO:0007669"/>
    <property type="project" value="InterPro"/>
</dbReference>
<keyword evidence="3" id="KW-1185">Reference proteome</keyword>
<dbReference type="InterPro" id="IPR025824">
    <property type="entry name" value="OB-fold_nuc-bd_dom"/>
</dbReference>
<dbReference type="CDD" id="cd04489">
    <property type="entry name" value="ExoVII_LU_OBF"/>
    <property type="match status" value="1"/>
</dbReference>
<comment type="subunit">
    <text evidence="1">Heterooligomer composed of large and small subunits.</text>
</comment>
<dbReference type="EC" id="3.1.11.6" evidence="1"/>
<keyword evidence="1 2" id="KW-0378">Hydrolase</keyword>
<dbReference type="GO" id="GO:0005737">
    <property type="term" value="C:cytoplasm"/>
    <property type="evidence" value="ECO:0007669"/>
    <property type="project" value="UniProtKB-SubCell"/>
</dbReference>
<proteinExistence type="inferred from homology"/>
<dbReference type="OrthoDB" id="9802795at2"/>
<dbReference type="Pfam" id="PF13742">
    <property type="entry name" value="tRNA_anti_2"/>
    <property type="match status" value="1"/>
</dbReference>
<dbReference type="NCBIfam" id="TIGR00237">
    <property type="entry name" value="xseA"/>
    <property type="match status" value="1"/>
</dbReference>
<comment type="catalytic activity">
    <reaction evidence="1">
        <text>Exonucleolytic cleavage in either 5'- to 3'- or 3'- to 5'-direction to yield nucleoside 5'-phosphates.</text>
        <dbReference type="EC" id="3.1.11.6"/>
    </reaction>
</comment>
<organism evidence="2 3">
    <name type="scientific">Bradymonas sediminis</name>
    <dbReference type="NCBI Taxonomy" id="1548548"/>
    <lineage>
        <taxon>Bacteria</taxon>
        <taxon>Deltaproteobacteria</taxon>
        <taxon>Bradymonadales</taxon>
        <taxon>Bradymonadaceae</taxon>
        <taxon>Bradymonas</taxon>
    </lineage>
</organism>